<name>A0A0F9JQT8_9ZZZZ</name>
<dbReference type="EMBL" id="LAZR01015655">
    <property type="protein sequence ID" value="KKM07976.1"/>
    <property type="molecule type" value="Genomic_DNA"/>
</dbReference>
<feature type="region of interest" description="Disordered" evidence="1">
    <location>
        <begin position="69"/>
        <end position="104"/>
    </location>
</feature>
<protein>
    <submittedName>
        <fullName evidence="2">Uncharacterized protein</fullName>
    </submittedName>
</protein>
<gene>
    <name evidence="2" type="ORF">LCGC14_1728510</name>
</gene>
<reference evidence="2" key="1">
    <citation type="journal article" date="2015" name="Nature">
        <title>Complex archaea that bridge the gap between prokaryotes and eukaryotes.</title>
        <authorList>
            <person name="Spang A."/>
            <person name="Saw J.H."/>
            <person name="Jorgensen S.L."/>
            <person name="Zaremba-Niedzwiedzka K."/>
            <person name="Martijn J."/>
            <person name="Lind A.E."/>
            <person name="van Eijk R."/>
            <person name="Schleper C."/>
            <person name="Guy L."/>
            <person name="Ettema T.J."/>
        </authorList>
    </citation>
    <scope>NUCLEOTIDE SEQUENCE</scope>
</reference>
<dbReference type="AlphaFoldDB" id="A0A0F9JQT8"/>
<sequence length="137" mass="16151">MNLKEYPLAKKPVRFLFNGDSPTFKVEVPKTEHPYLFYKDQPYLIKFDLDIEFFREHLFFDEVEDVGGSLKEEPVEDATGQDSESEPEEKDERPPYDKEELQKMRKTDLRELLEKLSPGKSCPVRKENIIKKILGLQ</sequence>
<feature type="compositionally biased region" description="Basic and acidic residues" evidence="1">
    <location>
        <begin position="90"/>
        <end position="104"/>
    </location>
</feature>
<proteinExistence type="predicted"/>
<organism evidence="2">
    <name type="scientific">marine sediment metagenome</name>
    <dbReference type="NCBI Taxonomy" id="412755"/>
    <lineage>
        <taxon>unclassified sequences</taxon>
        <taxon>metagenomes</taxon>
        <taxon>ecological metagenomes</taxon>
    </lineage>
</organism>
<accession>A0A0F9JQT8</accession>
<evidence type="ECO:0000256" key="1">
    <source>
        <dbReference type="SAM" id="MobiDB-lite"/>
    </source>
</evidence>
<comment type="caution">
    <text evidence="2">The sequence shown here is derived from an EMBL/GenBank/DDBJ whole genome shotgun (WGS) entry which is preliminary data.</text>
</comment>
<evidence type="ECO:0000313" key="2">
    <source>
        <dbReference type="EMBL" id="KKM07976.1"/>
    </source>
</evidence>